<evidence type="ECO:0000313" key="7">
    <source>
        <dbReference type="Proteomes" id="UP001560267"/>
    </source>
</evidence>
<dbReference type="PANTHER" id="PTHR10272:SF0">
    <property type="entry name" value="PLATELET-ACTIVATING FACTOR ACETYLHYDROLASE"/>
    <property type="match status" value="1"/>
</dbReference>
<gene>
    <name evidence="6" type="ORF">AB6A68_05465</name>
</gene>
<organism evidence="6 7">
    <name type="scientific">Ferrimicrobium acidiphilum</name>
    <dbReference type="NCBI Taxonomy" id="121039"/>
    <lineage>
        <taxon>Bacteria</taxon>
        <taxon>Bacillati</taxon>
        <taxon>Actinomycetota</taxon>
        <taxon>Acidimicrobiia</taxon>
        <taxon>Acidimicrobiales</taxon>
        <taxon>Acidimicrobiaceae</taxon>
        <taxon>Ferrimicrobium</taxon>
    </lineage>
</organism>
<keyword evidence="5" id="KW-0812">Transmembrane</keyword>
<keyword evidence="2" id="KW-0442">Lipid degradation</keyword>
<accession>A0ABV3Y1A1</accession>
<proteinExistence type="predicted"/>
<evidence type="ECO:0000256" key="2">
    <source>
        <dbReference type="ARBA" id="ARBA00022963"/>
    </source>
</evidence>
<evidence type="ECO:0000256" key="3">
    <source>
        <dbReference type="ARBA" id="ARBA00023098"/>
    </source>
</evidence>
<dbReference type="GO" id="GO:0016787">
    <property type="term" value="F:hydrolase activity"/>
    <property type="evidence" value="ECO:0007669"/>
    <property type="project" value="UniProtKB-KW"/>
</dbReference>
<protein>
    <submittedName>
        <fullName evidence="6">Alpha/beta hydrolase family protein</fullName>
    </submittedName>
</protein>
<dbReference type="PANTHER" id="PTHR10272">
    <property type="entry name" value="PLATELET-ACTIVATING FACTOR ACETYLHYDROLASE"/>
    <property type="match status" value="1"/>
</dbReference>
<dbReference type="EMBL" id="JBFSHR010000013">
    <property type="protein sequence ID" value="MEX6429285.1"/>
    <property type="molecule type" value="Genomic_DNA"/>
</dbReference>
<keyword evidence="7" id="KW-1185">Reference proteome</keyword>
<dbReference type="Gene3D" id="3.40.50.1820">
    <property type="entry name" value="alpha/beta hydrolase"/>
    <property type="match status" value="1"/>
</dbReference>
<keyword evidence="3" id="KW-0443">Lipid metabolism</keyword>
<keyword evidence="5" id="KW-0472">Membrane</keyword>
<name>A0ABV3Y1A1_9ACTN</name>
<evidence type="ECO:0000256" key="1">
    <source>
        <dbReference type="ARBA" id="ARBA00022801"/>
    </source>
</evidence>
<keyword evidence="5" id="KW-1133">Transmembrane helix</keyword>
<evidence type="ECO:0000256" key="5">
    <source>
        <dbReference type="SAM" id="Phobius"/>
    </source>
</evidence>
<dbReference type="SUPFAM" id="SSF53474">
    <property type="entry name" value="alpha/beta-Hydrolases"/>
    <property type="match status" value="1"/>
</dbReference>
<feature type="transmembrane region" description="Helical" evidence="5">
    <location>
        <begin position="9"/>
        <end position="29"/>
    </location>
</feature>
<sequence length="369" mass="38417">MQLRKPSRITVIVGSVGAVVVLVAALLVANRSTVAPSRLTVPTATTVPGGAQETVAPPPPRQSQGHHSSRIRGVGEYSTTVTETGRILCVPSTGSCSTRSYLLHVYYPSTTRTEVMPSINSAPATGGSPYPLIVFAAGFDVDPSNYLPLINGWVRRGYVVAAPRFPLSSAWAIAHYGVNLSNTQLSDEFESDMLNQPGDMRAAITEVGLLNSNPAIPVSGLVNMNEIAAAGQSDGGDTTLAFADNTCCRDSAVKAAIVLSGAEFPPFHGQYFPSPPVPLMVAQGTADTVNPPQLSAEIYAQAPSPKVLLQLLGADHLEAYTQTNAYEASVLRTSLAFLATYLGGAPVAATHLASVGDVAGVSSEQADLS</sequence>
<evidence type="ECO:0000256" key="4">
    <source>
        <dbReference type="SAM" id="MobiDB-lite"/>
    </source>
</evidence>
<dbReference type="InterPro" id="IPR029058">
    <property type="entry name" value="AB_hydrolase_fold"/>
</dbReference>
<reference evidence="6 7" key="1">
    <citation type="submission" date="2024-07" db="EMBL/GenBank/DDBJ databases">
        <title>Draft Genome Sequence of Ferrimicrobium acidiphilum Strain YE2023, Isolated from a Pulp of Bioleach Reactor.</title>
        <authorList>
            <person name="Elkina Y.A."/>
            <person name="Bulaeva A.G."/>
            <person name="Beletsky A.V."/>
            <person name="Mardanov A.V."/>
        </authorList>
    </citation>
    <scope>NUCLEOTIDE SEQUENCE [LARGE SCALE GENOMIC DNA]</scope>
    <source>
        <strain evidence="6 7">YE2023</strain>
    </source>
</reference>
<comment type="caution">
    <text evidence="6">The sequence shown here is derived from an EMBL/GenBank/DDBJ whole genome shotgun (WGS) entry which is preliminary data.</text>
</comment>
<feature type="region of interest" description="Disordered" evidence="4">
    <location>
        <begin position="41"/>
        <end position="71"/>
    </location>
</feature>
<dbReference type="RefSeq" id="WP_369084372.1">
    <property type="nucleotide sequence ID" value="NZ_JBFSHR010000013.1"/>
</dbReference>
<dbReference type="Proteomes" id="UP001560267">
    <property type="component" value="Unassembled WGS sequence"/>
</dbReference>
<keyword evidence="1 6" id="KW-0378">Hydrolase</keyword>
<evidence type="ECO:0000313" key="6">
    <source>
        <dbReference type="EMBL" id="MEX6429285.1"/>
    </source>
</evidence>